<name>A0ACA9NJK1_9GLOM</name>
<sequence length="46" mass="5409">HNFENDRPLYESTDYILNNENKVYKDDQSKEALSQNDPDLASNSIY</sequence>
<evidence type="ECO:0000313" key="2">
    <source>
        <dbReference type="Proteomes" id="UP000789920"/>
    </source>
</evidence>
<evidence type="ECO:0000313" key="1">
    <source>
        <dbReference type="EMBL" id="CAG8661488.1"/>
    </source>
</evidence>
<proteinExistence type="predicted"/>
<accession>A0ACA9NJK1</accession>
<organism evidence="1 2">
    <name type="scientific">Racocetra persica</name>
    <dbReference type="NCBI Taxonomy" id="160502"/>
    <lineage>
        <taxon>Eukaryota</taxon>
        <taxon>Fungi</taxon>
        <taxon>Fungi incertae sedis</taxon>
        <taxon>Mucoromycota</taxon>
        <taxon>Glomeromycotina</taxon>
        <taxon>Glomeromycetes</taxon>
        <taxon>Diversisporales</taxon>
        <taxon>Gigasporaceae</taxon>
        <taxon>Racocetra</taxon>
    </lineage>
</organism>
<reference evidence="1" key="1">
    <citation type="submission" date="2021-06" db="EMBL/GenBank/DDBJ databases">
        <authorList>
            <person name="Kallberg Y."/>
            <person name="Tangrot J."/>
            <person name="Rosling A."/>
        </authorList>
    </citation>
    <scope>NUCLEOTIDE SEQUENCE</scope>
    <source>
        <strain evidence="1">MA461A</strain>
    </source>
</reference>
<gene>
    <name evidence="1" type="ORF">RPERSI_LOCUS8292</name>
</gene>
<feature type="non-terminal residue" evidence="1">
    <location>
        <position position="1"/>
    </location>
</feature>
<keyword evidence="2" id="KW-1185">Reference proteome</keyword>
<dbReference type="Proteomes" id="UP000789920">
    <property type="component" value="Unassembled WGS sequence"/>
</dbReference>
<protein>
    <submittedName>
        <fullName evidence="1">8678_t:CDS:1</fullName>
    </submittedName>
</protein>
<comment type="caution">
    <text evidence="1">The sequence shown here is derived from an EMBL/GenBank/DDBJ whole genome shotgun (WGS) entry which is preliminary data.</text>
</comment>
<dbReference type="EMBL" id="CAJVQC010014863">
    <property type="protein sequence ID" value="CAG8661488.1"/>
    <property type="molecule type" value="Genomic_DNA"/>
</dbReference>